<dbReference type="Proteomes" id="UP000319212">
    <property type="component" value="Unassembled WGS sequence"/>
</dbReference>
<feature type="transmembrane region" description="Helical" evidence="16">
    <location>
        <begin position="36"/>
        <end position="54"/>
    </location>
</feature>
<dbReference type="Gene3D" id="3.40.50.1220">
    <property type="entry name" value="TPP-binding domain"/>
    <property type="match status" value="1"/>
</dbReference>
<comment type="caution">
    <text evidence="18">The sequence shown here is derived from an EMBL/GenBank/DDBJ whole genome shotgun (WGS) entry which is preliminary data.</text>
</comment>
<evidence type="ECO:0000256" key="12">
    <source>
        <dbReference type="ARBA" id="ARBA00023027"/>
    </source>
</evidence>
<dbReference type="PANTHER" id="PTHR44758:SF1">
    <property type="entry name" value="NAD(P) TRANSHYDROGENASE SUBUNIT BETA"/>
    <property type="match status" value="1"/>
</dbReference>
<evidence type="ECO:0000256" key="11">
    <source>
        <dbReference type="ARBA" id="ARBA00022989"/>
    </source>
</evidence>
<dbReference type="Pfam" id="PF02233">
    <property type="entry name" value="PNTB"/>
    <property type="match status" value="1"/>
</dbReference>
<evidence type="ECO:0000313" key="18">
    <source>
        <dbReference type="EMBL" id="TPG23884.1"/>
    </source>
</evidence>
<keyword evidence="13 15" id="KW-0472">Membrane</keyword>
<reference evidence="18 19" key="1">
    <citation type="journal article" date="2019" name="Environ. Microbiol.">
        <title>Species interactions and distinct microbial communities in high Arctic permafrost affected cryosols are associated with the CH4 and CO2 gas fluxes.</title>
        <authorList>
            <person name="Altshuler I."/>
            <person name="Hamel J."/>
            <person name="Turney S."/>
            <person name="Magnuson E."/>
            <person name="Levesque R."/>
            <person name="Greer C."/>
            <person name="Whyte L.G."/>
        </authorList>
    </citation>
    <scope>NUCLEOTIDE SEQUENCE [LARGE SCALE GENOMIC DNA]</scope>
    <source>
        <strain evidence="18 19">S06.C</strain>
    </source>
</reference>
<evidence type="ECO:0000256" key="13">
    <source>
        <dbReference type="ARBA" id="ARBA00023136"/>
    </source>
</evidence>
<dbReference type="EC" id="7.1.1.1" evidence="4 15"/>
<dbReference type="AlphaFoldDB" id="A0A502DFT8"/>
<dbReference type="InterPro" id="IPR029035">
    <property type="entry name" value="DHS-like_NAD/FAD-binding_dom"/>
</dbReference>
<evidence type="ECO:0000256" key="1">
    <source>
        <dbReference type="ARBA" id="ARBA00003943"/>
    </source>
</evidence>
<dbReference type="OrthoDB" id="9763786at2"/>
<feature type="transmembrane region" description="Helical" evidence="16">
    <location>
        <begin position="97"/>
        <end position="117"/>
    </location>
</feature>
<feature type="domain" description="NADP transhydrogenase beta-like" evidence="17">
    <location>
        <begin position="7"/>
        <end position="495"/>
    </location>
</feature>
<dbReference type="EMBL" id="RCZI01000006">
    <property type="protein sequence ID" value="TPG23884.1"/>
    <property type="molecule type" value="Genomic_DNA"/>
</dbReference>
<dbReference type="PIRSF" id="PIRSF000204">
    <property type="entry name" value="PNTB"/>
    <property type="match status" value="1"/>
</dbReference>
<dbReference type="GO" id="GO:0005886">
    <property type="term" value="C:plasma membrane"/>
    <property type="evidence" value="ECO:0007669"/>
    <property type="project" value="UniProtKB-SubCell"/>
</dbReference>
<evidence type="ECO:0000256" key="16">
    <source>
        <dbReference type="SAM" id="Phobius"/>
    </source>
</evidence>
<evidence type="ECO:0000256" key="15">
    <source>
        <dbReference type="PIRNR" id="PIRNR000204"/>
    </source>
</evidence>
<sequence>MSMSLVTLLYLVASVCFIQALKGLSHPTTSIRGNVFGMSGMAIAVLTTIALIHGQARALNIDFGTGIAYVLVALVVGGGLGAFMANKVEMTKMPELVAFMHSMIGLAAVFIAVAAVAEPWAFSITPAPVAAAIGSVTANGAVLIDGVLRYAIPTGNRLELFLGAAIGAITFSGSVIAFGKLSGKYKFRLFQGASVQFKGQHKLNLVLGLLTLALGLLFVATESWTAFFAMLALAFVMGVLIIIPIGGADMPVVVSMLNSYSGWAAAGIGFSLNNAMLIIAGSLVGSSGAILSYIMCKAMNRSFFNVILGGFGGEATTAASGAKEQRPVKSGSADDAAFVLSNAETVVIVPGYGLAVARAQHAVKELAQKLTDKGITVKYAIHPVAGRMPGHMNVLLAEAEVPYDQVFEMEDINGEFGQVDVAIILGANDVVNPAAHTKGSPIYGMPILEAYKAKTVIVNKRSMAAGYAGLDNELFYMDKTMMVFGDAKKVVEDMGKAIE</sequence>
<dbReference type="GO" id="GO:0050661">
    <property type="term" value="F:NADP binding"/>
    <property type="evidence" value="ECO:0007669"/>
    <property type="project" value="InterPro"/>
</dbReference>
<keyword evidence="8 16" id="KW-0812">Transmembrane</keyword>
<evidence type="ECO:0000256" key="8">
    <source>
        <dbReference type="ARBA" id="ARBA00022692"/>
    </source>
</evidence>
<dbReference type="RefSeq" id="WP_140844598.1">
    <property type="nucleotide sequence ID" value="NZ_RCZI01000006.1"/>
</dbReference>
<dbReference type="InterPro" id="IPR012136">
    <property type="entry name" value="NADH_DH_b"/>
</dbReference>
<feature type="transmembrane region" description="Helical" evidence="16">
    <location>
        <begin position="129"/>
        <end position="148"/>
    </location>
</feature>
<proteinExistence type="inferred from homology"/>
<organism evidence="18 19">
    <name type="scientific">Variovorax guangxiensis</name>
    <dbReference type="NCBI Taxonomy" id="1775474"/>
    <lineage>
        <taxon>Bacteria</taxon>
        <taxon>Pseudomonadati</taxon>
        <taxon>Pseudomonadota</taxon>
        <taxon>Betaproteobacteria</taxon>
        <taxon>Burkholderiales</taxon>
        <taxon>Comamonadaceae</taxon>
        <taxon>Variovorax</taxon>
    </lineage>
</organism>
<evidence type="ECO:0000256" key="9">
    <source>
        <dbReference type="ARBA" id="ARBA00022857"/>
    </source>
</evidence>
<dbReference type="InterPro" id="IPR034300">
    <property type="entry name" value="PNTB-like"/>
</dbReference>
<evidence type="ECO:0000256" key="3">
    <source>
        <dbReference type="ARBA" id="ARBA00007919"/>
    </source>
</evidence>
<evidence type="ECO:0000256" key="2">
    <source>
        <dbReference type="ARBA" id="ARBA00004429"/>
    </source>
</evidence>
<evidence type="ECO:0000256" key="6">
    <source>
        <dbReference type="ARBA" id="ARBA00022475"/>
    </source>
</evidence>
<protein>
    <recommendedName>
        <fullName evidence="5 15">NAD(P) transhydrogenase subunit beta</fullName>
        <ecNumber evidence="4 15">7.1.1.1</ecNumber>
    </recommendedName>
    <alternativeName>
        <fullName evidence="15">Nicotinamide nucleotide transhydrogenase subunit beta</fullName>
    </alternativeName>
</protein>
<keyword evidence="7 15" id="KW-0997">Cell inner membrane</keyword>
<accession>A0A502DFT8</accession>
<gene>
    <name evidence="18" type="ORF">EAH82_18690</name>
</gene>
<comment type="catalytic activity">
    <reaction evidence="14 15">
        <text>NAD(+) + NADPH + H(+)(in) = NADH + NADP(+) + H(+)(out)</text>
        <dbReference type="Rhea" id="RHEA:47992"/>
        <dbReference type="ChEBI" id="CHEBI:15378"/>
        <dbReference type="ChEBI" id="CHEBI:57540"/>
        <dbReference type="ChEBI" id="CHEBI:57783"/>
        <dbReference type="ChEBI" id="CHEBI:57945"/>
        <dbReference type="ChEBI" id="CHEBI:58349"/>
        <dbReference type="EC" id="7.1.1.1"/>
    </reaction>
</comment>
<dbReference type="SUPFAM" id="SSF52467">
    <property type="entry name" value="DHS-like NAD/FAD-binding domain"/>
    <property type="match status" value="1"/>
</dbReference>
<evidence type="ECO:0000259" key="17">
    <source>
        <dbReference type="Pfam" id="PF02233"/>
    </source>
</evidence>
<feature type="transmembrane region" description="Helical" evidence="16">
    <location>
        <begin position="203"/>
        <end position="220"/>
    </location>
</feature>
<feature type="transmembrane region" description="Helical" evidence="16">
    <location>
        <begin position="160"/>
        <end position="182"/>
    </location>
</feature>
<feature type="transmembrane region" description="Helical" evidence="16">
    <location>
        <begin position="66"/>
        <end position="85"/>
    </location>
</feature>
<dbReference type="PANTHER" id="PTHR44758">
    <property type="entry name" value="NAD(P) TRANSHYDROGENASE SUBUNIT BETA"/>
    <property type="match status" value="1"/>
</dbReference>
<evidence type="ECO:0000256" key="7">
    <source>
        <dbReference type="ARBA" id="ARBA00022519"/>
    </source>
</evidence>
<keyword evidence="12 15" id="KW-0520">NAD</keyword>
<evidence type="ECO:0000256" key="10">
    <source>
        <dbReference type="ARBA" id="ARBA00022967"/>
    </source>
</evidence>
<name>A0A502DFT8_9BURK</name>
<keyword evidence="10 15" id="KW-1278">Translocase</keyword>
<evidence type="ECO:0000256" key="14">
    <source>
        <dbReference type="ARBA" id="ARBA00048202"/>
    </source>
</evidence>
<keyword evidence="11 16" id="KW-1133">Transmembrane helix</keyword>
<keyword evidence="6 15" id="KW-1003">Cell membrane</keyword>
<evidence type="ECO:0000256" key="4">
    <source>
        <dbReference type="ARBA" id="ARBA00012943"/>
    </source>
</evidence>
<comment type="function">
    <text evidence="1 15">The transhydrogenation between NADH and NADP is coupled to respiration and ATP hydrolysis and functions as a proton pump across the membrane.</text>
</comment>
<evidence type="ECO:0000313" key="19">
    <source>
        <dbReference type="Proteomes" id="UP000319212"/>
    </source>
</evidence>
<dbReference type="GO" id="GO:0008750">
    <property type="term" value="F:proton-translocating NAD(P)+ transhydrogenase activity"/>
    <property type="evidence" value="ECO:0007669"/>
    <property type="project" value="UniProtKB-EC"/>
</dbReference>
<keyword evidence="9 15" id="KW-0521">NADP</keyword>
<evidence type="ECO:0000256" key="5">
    <source>
        <dbReference type="ARBA" id="ARBA00014581"/>
    </source>
</evidence>
<feature type="transmembrane region" description="Helical" evidence="16">
    <location>
        <begin position="226"/>
        <end position="245"/>
    </location>
</feature>
<comment type="subcellular location">
    <subcellularLocation>
        <location evidence="2">Cell inner membrane</location>
        <topology evidence="2">Multi-pass membrane protein</topology>
    </subcellularLocation>
</comment>
<comment type="similarity">
    <text evidence="3 15">Belongs to the PNT beta subunit family.</text>
</comment>